<keyword evidence="4" id="KW-1185">Reference proteome</keyword>
<dbReference type="PANTHER" id="PTHR13847">
    <property type="entry name" value="SARCOSINE DEHYDROGENASE-RELATED"/>
    <property type="match status" value="1"/>
</dbReference>
<evidence type="ECO:0000313" key="3">
    <source>
        <dbReference type="EMBL" id="AXF86167.1"/>
    </source>
</evidence>
<evidence type="ECO:0000313" key="4">
    <source>
        <dbReference type="Proteomes" id="UP000252182"/>
    </source>
</evidence>
<name>A0A345DCS9_9BURK</name>
<dbReference type="GO" id="GO:0016491">
    <property type="term" value="F:oxidoreductase activity"/>
    <property type="evidence" value="ECO:0007669"/>
    <property type="project" value="UniProtKB-KW"/>
</dbReference>
<accession>A0A345DCS9</accession>
<dbReference type="OrthoDB" id="9342835at2"/>
<organism evidence="3 4">
    <name type="scientific">Ephemeroptericola cinctiostellae</name>
    <dbReference type="NCBI Taxonomy" id="2268024"/>
    <lineage>
        <taxon>Bacteria</taxon>
        <taxon>Pseudomonadati</taxon>
        <taxon>Pseudomonadota</taxon>
        <taxon>Betaproteobacteria</taxon>
        <taxon>Burkholderiales</taxon>
        <taxon>Burkholderiaceae</taxon>
        <taxon>Ephemeroptericola</taxon>
    </lineage>
</organism>
<reference evidence="4" key="1">
    <citation type="submission" date="2018-07" db="EMBL/GenBank/DDBJ databases">
        <authorList>
            <person name="Kim H."/>
        </authorList>
    </citation>
    <scope>NUCLEOTIDE SEQUENCE [LARGE SCALE GENOMIC DNA]</scope>
    <source>
        <strain evidence="4">F02</strain>
    </source>
</reference>
<proteinExistence type="predicted"/>
<sequence>MYAKDELLTHNSYYAATCTPLPAQPSLKGEHTFDVCIVGAGLAGLSAALELSAAGYSVAIVEGKRIGWGASGRNGGQAIAGYACDQEPFEKQLGLDHAKTAFNITVEGLDLMRERIAKHNIHCDWVDGYMTASVKPKSTPRLYDWADRMSDTYSYPHLQKVSPKDMPNWVASERYHAGVIDNNSAHLHPLKYTLGIARAALSSGTRIFEKSLVTRVKQGVAGGNATIKTAEGQIHAQFVILAGNVYLDGVAPKIANRIMPVGTYIVATEQLDPILANGLIKNRIAVCDNNFVLDYFRTTPDSRMLFGGRVSYSGRTPPNLPNAMRQTMLRAFPQLQHAKIEYCWGGYVDITVNRAPDFGRLGDNIYYLQGFSGHGLILTGIAGKLAAQAIQGQAERFDLFTKLKHLPFPGGRSFRTPALVLAMAYYRLRDYL</sequence>
<dbReference type="Gene3D" id="3.50.50.60">
    <property type="entry name" value="FAD/NAD(P)-binding domain"/>
    <property type="match status" value="1"/>
</dbReference>
<dbReference type="InterPro" id="IPR006076">
    <property type="entry name" value="FAD-dep_OxRdtase"/>
</dbReference>
<gene>
    <name evidence="3" type="primary">puuB_2</name>
    <name evidence="3" type="ORF">DTO96_101908</name>
</gene>
<dbReference type="EC" id="1.4.3.-" evidence="3"/>
<protein>
    <submittedName>
        <fullName evidence="3">Gamma-glutamylputrescine oxidoreductase</fullName>
        <ecNumber evidence="3">1.4.3.-</ecNumber>
    </submittedName>
</protein>
<dbReference type="EMBL" id="CP031124">
    <property type="protein sequence ID" value="AXF86167.1"/>
    <property type="molecule type" value="Genomic_DNA"/>
</dbReference>
<feature type="domain" description="FAD dependent oxidoreductase" evidence="2">
    <location>
        <begin position="34"/>
        <end position="388"/>
    </location>
</feature>
<dbReference type="RefSeq" id="WP_114563275.1">
    <property type="nucleotide sequence ID" value="NZ_CP031124.1"/>
</dbReference>
<dbReference type="InterPro" id="IPR036188">
    <property type="entry name" value="FAD/NAD-bd_sf"/>
</dbReference>
<evidence type="ECO:0000256" key="1">
    <source>
        <dbReference type="ARBA" id="ARBA00023002"/>
    </source>
</evidence>
<dbReference type="KEGG" id="hyf:DTO96_101908"/>
<keyword evidence="1 3" id="KW-0560">Oxidoreductase</keyword>
<dbReference type="SUPFAM" id="SSF51905">
    <property type="entry name" value="FAD/NAD(P)-binding domain"/>
    <property type="match status" value="1"/>
</dbReference>
<dbReference type="AlphaFoldDB" id="A0A345DCS9"/>
<evidence type="ECO:0000259" key="2">
    <source>
        <dbReference type="Pfam" id="PF01266"/>
    </source>
</evidence>
<dbReference type="GO" id="GO:0005737">
    <property type="term" value="C:cytoplasm"/>
    <property type="evidence" value="ECO:0007669"/>
    <property type="project" value="TreeGrafter"/>
</dbReference>
<dbReference type="Gene3D" id="3.30.9.10">
    <property type="entry name" value="D-Amino Acid Oxidase, subunit A, domain 2"/>
    <property type="match status" value="1"/>
</dbReference>
<dbReference type="Proteomes" id="UP000252182">
    <property type="component" value="Chromosome"/>
</dbReference>
<dbReference type="PANTHER" id="PTHR13847:SF281">
    <property type="entry name" value="FAD DEPENDENT OXIDOREDUCTASE DOMAIN-CONTAINING PROTEIN"/>
    <property type="match status" value="1"/>
</dbReference>
<dbReference type="Pfam" id="PF01266">
    <property type="entry name" value="DAO"/>
    <property type="match status" value="1"/>
</dbReference>